<keyword evidence="8" id="KW-1185">Reference proteome</keyword>
<dbReference type="InterPro" id="IPR013154">
    <property type="entry name" value="ADH-like_N"/>
</dbReference>
<comment type="caution">
    <text evidence="7">The sequence shown here is derived from an EMBL/GenBank/DDBJ whole genome shotgun (WGS) entry which is preliminary data.</text>
</comment>
<evidence type="ECO:0000313" key="7">
    <source>
        <dbReference type="EMBL" id="MCU6699550.1"/>
    </source>
</evidence>
<dbReference type="EMBL" id="JAOQJV010000004">
    <property type="protein sequence ID" value="MCU6699550.1"/>
    <property type="molecule type" value="Genomic_DNA"/>
</dbReference>
<feature type="domain" description="Alcohol dehydrogenase-like N-terminal" evidence="6">
    <location>
        <begin position="29"/>
        <end position="141"/>
    </location>
</feature>
<proteinExistence type="inferred from homology"/>
<dbReference type="Pfam" id="PF00107">
    <property type="entry name" value="ADH_zinc_N"/>
    <property type="match status" value="1"/>
</dbReference>
<accession>A0ABT2S5K7</accession>
<evidence type="ECO:0000259" key="6">
    <source>
        <dbReference type="Pfam" id="PF08240"/>
    </source>
</evidence>
<dbReference type="SUPFAM" id="SSF51735">
    <property type="entry name" value="NAD(P)-binding Rossmann-fold domains"/>
    <property type="match status" value="1"/>
</dbReference>
<dbReference type="PANTHER" id="PTHR43401:SF2">
    <property type="entry name" value="L-THREONINE 3-DEHYDROGENASE"/>
    <property type="match status" value="1"/>
</dbReference>
<dbReference type="Pfam" id="PF08240">
    <property type="entry name" value="ADH_N"/>
    <property type="match status" value="1"/>
</dbReference>
<gene>
    <name evidence="7" type="ORF">OCV65_04780</name>
</gene>
<dbReference type="RefSeq" id="WP_118451655.1">
    <property type="nucleotide sequence ID" value="NZ_JAOQJV010000004.1"/>
</dbReference>
<dbReference type="InterPro" id="IPR002328">
    <property type="entry name" value="ADH_Zn_CS"/>
</dbReference>
<reference evidence="7 8" key="1">
    <citation type="journal article" date="2021" name="ISME Commun">
        <title>Automated analysis of genomic sequences facilitates high-throughput and comprehensive description of bacteria.</title>
        <authorList>
            <person name="Hitch T.C.A."/>
        </authorList>
    </citation>
    <scope>NUCLEOTIDE SEQUENCE [LARGE SCALE GENOMIC DNA]</scope>
    <source>
        <strain evidence="7 8">Sanger_02</strain>
    </source>
</reference>
<dbReference type="Gene3D" id="3.90.180.10">
    <property type="entry name" value="Medium-chain alcohol dehydrogenases, catalytic domain"/>
    <property type="match status" value="1"/>
</dbReference>
<protein>
    <submittedName>
        <fullName evidence="7">Alcohol dehydrogenase catalytic domain-containing protein</fullName>
    </submittedName>
</protein>
<dbReference type="InterPro" id="IPR036291">
    <property type="entry name" value="NAD(P)-bd_dom_sf"/>
</dbReference>
<comment type="cofactor">
    <cofactor evidence="4">
        <name>Zn(2+)</name>
        <dbReference type="ChEBI" id="CHEBI:29105"/>
    </cofactor>
</comment>
<dbReference type="SUPFAM" id="SSF50129">
    <property type="entry name" value="GroES-like"/>
    <property type="match status" value="1"/>
</dbReference>
<dbReference type="Gene3D" id="3.40.50.720">
    <property type="entry name" value="NAD(P)-binding Rossmann-like Domain"/>
    <property type="match status" value="1"/>
</dbReference>
<keyword evidence="3" id="KW-0560">Oxidoreductase</keyword>
<dbReference type="PANTHER" id="PTHR43401">
    <property type="entry name" value="L-THREONINE 3-DEHYDROGENASE"/>
    <property type="match status" value="1"/>
</dbReference>
<name>A0ABT2S5K7_9FIRM</name>
<dbReference type="Proteomes" id="UP001207605">
    <property type="component" value="Unassembled WGS sequence"/>
</dbReference>
<keyword evidence="1 4" id="KW-0479">Metal-binding</keyword>
<evidence type="ECO:0000313" key="8">
    <source>
        <dbReference type="Proteomes" id="UP001207605"/>
    </source>
</evidence>
<comment type="similarity">
    <text evidence="4">Belongs to the zinc-containing alcohol dehydrogenase family.</text>
</comment>
<dbReference type="PROSITE" id="PS00059">
    <property type="entry name" value="ADH_ZINC"/>
    <property type="match status" value="1"/>
</dbReference>
<dbReference type="InterPro" id="IPR050129">
    <property type="entry name" value="Zn_alcohol_dh"/>
</dbReference>
<organism evidence="7 8">
    <name type="scientific">Dorea ammoniilytica</name>
    <dbReference type="NCBI Taxonomy" id="2981788"/>
    <lineage>
        <taxon>Bacteria</taxon>
        <taxon>Bacillati</taxon>
        <taxon>Bacillota</taxon>
        <taxon>Clostridia</taxon>
        <taxon>Lachnospirales</taxon>
        <taxon>Lachnospiraceae</taxon>
        <taxon>Dorea</taxon>
    </lineage>
</organism>
<dbReference type="InterPro" id="IPR013149">
    <property type="entry name" value="ADH-like_C"/>
</dbReference>
<evidence type="ECO:0000259" key="5">
    <source>
        <dbReference type="Pfam" id="PF00107"/>
    </source>
</evidence>
<keyword evidence="2 4" id="KW-0862">Zinc</keyword>
<dbReference type="InterPro" id="IPR011032">
    <property type="entry name" value="GroES-like_sf"/>
</dbReference>
<evidence type="ECO:0000256" key="1">
    <source>
        <dbReference type="ARBA" id="ARBA00022723"/>
    </source>
</evidence>
<evidence type="ECO:0000256" key="2">
    <source>
        <dbReference type="ARBA" id="ARBA00022833"/>
    </source>
</evidence>
<evidence type="ECO:0000256" key="4">
    <source>
        <dbReference type="RuleBase" id="RU361277"/>
    </source>
</evidence>
<evidence type="ECO:0000256" key="3">
    <source>
        <dbReference type="ARBA" id="ARBA00023002"/>
    </source>
</evidence>
<feature type="domain" description="Alcohol dehydrogenase-like C-terminal" evidence="5">
    <location>
        <begin position="183"/>
        <end position="305"/>
    </location>
</feature>
<sequence>MGREKMRFSVLTEKGHAEVRERKLPEIGTHQVLVKQLACNICTTDYGQWLGLREHQGYPMAGGHEGSGVIEAVGEGVKDYKVGDFVAIAYDGCGECLACRKGDVLHCSNAASMKAKTEDGYLGGFGFADYFVRNTRSLIKMNPKLDPSEAAFLEPLATVVKGMKKLRVKPLETVAVIGAGTMGLVNALAARALGARVIVSEIMEKKINTAKEMGFEVIDAGKENPIEKVKELTDGIGADAVIIAVGASSANKQAFEMVKDMDGRILFFAAGYPAPELEIDSNVIHYRRLEMIGTYAADTIDFFTAGNMLNSGAVDVSKIVEPVKYKLDDVQEAFKAAATPGMYRVSVLLNE</sequence>